<name>A0A1T4SQA3_9BACT</name>
<dbReference type="AlphaFoldDB" id="A0A1T4SQA3"/>
<reference evidence="2" key="1">
    <citation type="submission" date="2017-02" db="EMBL/GenBank/DDBJ databases">
        <authorList>
            <person name="Varghese N."/>
            <person name="Submissions S."/>
        </authorList>
    </citation>
    <scope>NUCLEOTIDE SEQUENCE [LARGE SCALE GENOMIC DNA]</scope>
    <source>
        <strain evidence="2">DSM 22224</strain>
    </source>
</reference>
<keyword evidence="2" id="KW-1185">Reference proteome</keyword>
<accession>A0A1T4SQA3</accession>
<sequence length="121" mass="13799">MYYNTTNLTGDALRHEHDNTVTQEKTVMDFFNKHPAGKYLATDVYHHLVTTGKISVRVPLISIRRAITNLKKDGRLQKLEEKAVGAYGYNKTEHYYQLSVSWGKTTGAGYAEIHPVQPELF</sequence>
<organism evidence="1 2">
    <name type="scientific">Chitinophaga eiseniae</name>
    <dbReference type="NCBI Taxonomy" id="634771"/>
    <lineage>
        <taxon>Bacteria</taxon>
        <taxon>Pseudomonadati</taxon>
        <taxon>Bacteroidota</taxon>
        <taxon>Chitinophagia</taxon>
        <taxon>Chitinophagales</taxon>
        <taxon>Chitinophagaceae</taxon>
        <taxon>Chitinophaga</taxon>
    </lineage>
</organism>
<evidence type="ECO:0000313" key="1">
    <source>
        <dbReference type="EMBL" id="SKA30068.1"/>
    </source>
</evidence>
<dbReference type="RefSeq" id="WP_143313004.1">
    <property type="nucleotide sequence ID" value="NZ_FUWZ01000003.1"/>
</dbReference>
<protein>
    <submittedName>
        <fullName evidence="1">Uncharacterized protein</fullName>
    </submittedName>
</protein>
<dbReference type="EMBL" id="FUWZ01000003">
    <property type="protein sequence ID" value="SKA30068.1"/>
    <property type="molecule type" value="Genomic_DNA"/>
</dbReference>
<dbReference type="STRING" id="634771.SAMN04488128_103215"/>
<evidence type="ECO:0000313" key="2">
    <source>
        <dbReference type="Proteomes" id="UP000190367"/>
    </source>
</evidence>
<proteinExistence type="predicted"/>
<gene>
    <name evidence="1" type="ORF">SAMN04488128_103215</name>
</gene>
<dbReference type="Proteomes" id="UP000190367">
    <property type="component" value="Unassembled WGS sequence"/>
</dbReference>